<evidence type="ECO:0000256" key="2">
    <source>
        <dbReference type="ARBA" id="ARBA00022771"/>
    </source>
</evidence>
<evidence type="ECO:0000256" key="3">
    <source>
        <dbReference type="ARBA" id="ARBA00022833"/>
    </source>
</evidence>
<dbReference type="PANTHER" id="PTHR32166:SF74">
    <property type="entry name" value="OS05G0256350 PROTEIN"/>
    <property type="match status" value="1"/>
</dbReference>
<name>A0A6V7PLH1_ANACO</name>
<dbReference type="Pfam" id="PF04937">
    <property type="entry name" value="DUF659"/>
    <property type="match status" value="1"/>
</dbReference>
<evidence type="ECO:0000313" key="7">
    <source>
        <dbReference type="EMBL" id="CAD1831681.1"/>
    </source>
</evidence>
<sequence>MSKKAQDPGWEHAYPPIEKDRTRVKCKYCQNEYNGGISRFKRHLAGIIGMLLLEHKEEALKQLRGEVNITDMEDYSDYETGEILSKRSCVGSSKSTQKGLIDRFCIPTPKEALRRGKDVQPTINEKLKEKERERTIEYIARWFYEAGIPFNAASLESFSLMLEAIGQYGRGLKAPTPYELRVPLLKKEVEETKAFLKTHRDCWEANGCSIMTDTWTDKRGRNLMNLVVNCELGTSFLRSIESSSEVHDGPFIFKLVSSCIDEIGEENVVQVISDNASANMAAANLLRAEPTDDDEKKYRPVWNIIDSRFNDKLKTPLPKAGYFLNPFFYYARKDEIDSNASIMDGVLECLLKFYPNDPSKQDKILEELPLYKTASGSFGREIAIRQDKSLILIQVIIVVWIILNCSNKLQYYFWFQIHTKKRNRLEQKRLNDLVFVKFNARLRLRQADRNRDPIALNDRDEDEVSESEWKAPTSIRASNVTPQNEEVFPGEGLTWGQVGKATGATSQARRNARRKATTQTQRAKTRTIDDVEFELSESEGDEETNVKVLVSFASAQMQ</sequence>
<evidence type="ECO:0000256" key="1">
    <source>
        <dbReference type="ARBA" id="ARBA00022723"/>
    </source>
</evidence>
<accession>A0A6V7PLH1</accession>
<proteinExistence type="predicted"/>
<organism evidence="7">
    <name type="scientific">Ananas comosus var. bracteatus</name>
    <name type="common">red pineapple</name>
    <dbReference type="NCBI Taxonomy" id="296719"/>
    <lineage>
        <taxon>Eukaryota</taxon>
        <taxon>Viridiplantae</taxon>
        <taxon>Streptophyta</taxon>
        <taxon>Embryophyta</taxon>
        <taxon>Tracheophyta</taxon>
        <taxon>Spermatophyta</taxon>
        <taxon>Magnoliopsida</taxon>
        <taxon>Liliopsida</taxon>
        <taxon>Poales</taxon>
        <taxon>Bromeliaceae</taxon>
        <taxon>Bromelioideae</taxon>
        <taxon>Ananas</taxon>
    </lineage>
</organism>
<feature type="region of interest" description="Disordered" evidence="5">
    <location>
        <begin position="455"/>
        <end position="474"/>
    </location>
</feature>
<feature type="region of interest" description="Disordered" evidence="5">
    <location>
        <begin position="502"/>
        <end position="525"/>
    </location>
</feature>
<dbReference type="InterPro" id="IPR007021">
    <property type="entry name" value="DUF659"/>
</dbReference>
<dbReference type="PROSITE" id="PS50808">
    <property type="entry name" value="ZF_BED"/>
    <property type="match status" value="1"/>
</dbReference>
<protein>
    <recommendedName>
        <fullName evidence="6">BED-type domain-containing protein</fullName>
    </recommendedName>
</protein>
<evidence type="ECO:0000259" key="6">
    <source>
        <dbReference type="PROSITE" id="PS50808"/>
    </source>
</evidence>
<keyword evidence="3" id="KW-0862">Zinc</keyword>
<feature type="domain" description="BED-type" evidence="6">
    <location>
        <begin position="4"/>
        <end position="62"/>
    </location>
</feature>
<dbReference type="GO" id="GO:0003677">
    <property type="term" value="F:DNA binding"/>
    <property type="evidence" value="ECO:0007669"/>
    <property type="project" value="InterPro"/>
</dbReference>
<dbReference type="Pfam" id="PF02892">
    <property type="entry name" value="zf-BED"/>
    <property type="match status" value="1"/>
</dbReference>
<dbReference type="SUPFAM" id="SSF53098">
    <property type="entry name" value="Ribonuclease H-like"/>
    <property type="match status" value="1"/>
</dbReference>
<dbReference type="InterPro" id="IPR003656">
    <property type="entry name" value="Znf_BED"/>
</dbReference>
<dbReference type="AlphaFoldDB" id="A0A6V7PLH1"/>
<keyword evidence="2 4" id="KW-0863">Zinc-finger</keyword>
<evidence type="ECO:0000256" key="4">
    <source>
        <dbReference type="PROSITE-ProRule" id="PRU00027"/>
    </source>
</evidence>
<dbReference type="PANTHER" id="PTHR32166">
    <property type="entry name" value="OSJNBA0013A04.12 PROTEIN"/>
    <property type="match status" value="1"/>
</dbReference>
<keyword evidence="1" id="KW-0479">Metal-binding</keyword>
<dbReference type="InterPro" id="IPR012337">
    <property type="entry name" value="RNaseH-like_sf"/>
</dbReference>
<evidence type="ECO:0000256" key="5">
    <source>
        <dbReference type="SAM" id="MobiDB-lite"/>
    </source>
</evidence>
<dbReference type="GO" id="GO:0008270">
    <property type="term" value="F:zinc ion binding"/>
    <property type="evidence" value="ECO:0007669"/>
    <property type="project" value="UniProtKB-KW"/>
</dbReference>
<gene>
    <name evidence="7" type="ORF">CB5_LOCUS14892</name>
</gene>
<dbReference type="EMBL" id="LR862149">
    <property type="protein sequence ID" value="CAD1831681.1"/>
    <property type="molecule type" value="Genomic_DNA"/>
</dbReference>
<reference evidence="7" key="1">
    <citation type="submission" date="2020-07" db="EMBL/GenBank/DDBJ databases">
        <authorList>
            <person name="Lin J."/>
        </authorList>
    </citation>
    <scope>NUCLEOTIDE SEQUENCE</scope>
</reference>